<evidence type="ECO:0000256" key="3">
    <source>
        <dbReference type="ARBA" id="ARBA00022692"/>
    </source>
</evidence>
<dbReference type="Proteomes" id="UP000727056">
    <property type="component" value="Unassembled WGS sequence"/>
</dbReference>
<evidence type="ECO:0000256" key="7">
    <source>
        <dbReference type="SAM" id="MobiDB-lite"/>
    </source>
</evidence>
<evidence type="ECO:0000256" key="1">
    <source>
        <dbReference type="ARBA" id="ARBA00004651"/>
    </source>
</evidence>
<reference evidence="11 12" key="1">
    <citation type="submission" date="2020-03" db="EMBL/GenBank/DDBJ databases">
        <title>Draft genome of Streptomyces sp. ventii, isolated from the Axial Seamount in the Pacific Ocean, and resequencing of the two type strains Streptomyces lonarensis strain NCL 716 and Streptomyces bohaiensis strain 11A07.</title>
        <authorList>
            <person name="Loughran R.M."/>
            <person name="Pfannmuller K.M."/>
            <person name="Wasson B.J."/>
            <person name="Deadmond M.C."/>
            <person name="Paddock B.E."/>
            <person name="Koyack M.J."/>
            <person name="Gallegos D.A."/>
            <person name="Mitchell E.A."/>
            <person name="Ushijima B."/>
            <person name="Saw J.H."/>
            <person name="Mcphail K.L."/>
            <person name="Videau P."/>
        </authorList>
    </citation>
    <scope>NUCLEOTIDE SEQUENCE [LARGE SCALE GENOMIC DNA]</scope>
    <source>
        <strain evidence="11 12">11A07</strain>
    </source>
</reference>
<feature type="compositionally biased region" description="Basic and acidic residues" evidence="7">
    <location>
        <begin position="117"/>
        <end position="127"/>
    </location>
</feature>
<feature type="transmembrane region" description="Helical" evidence="8">
    <location>
        <begin position="21"/>
        <end position="38"/>
    </location>
</feature>
<proteinExistence type="inferred from homology"/>
<evidence type="ECO:0000256" key="2">
    <source>
        <dbReference type="ARBA" id="ARBA00022475"/>
    </source>
</evidence>
<evidence type="ECO:0000256" key="5">
    <source>
        <dbReference type="ARBA" id="ARBA00023136"/>
    </source>
</evidence>
<feature type="compositionally biased region" description="Gly residues" evidence="7">
    <location>
        <begin position="379"/>
        <end position="396"/>
    </location>
</feature>
<feature type="region of interest" description="Disordered" evidence="7">
    <location>
        <begin position="372"/>
        <end position="396"/>
    </location>
</feature>
<feature type="domain" description="MacB-like periplasmic core" evidence="10">
    <location>
        <begin position="22"/>
        <end position="261"/>
    </location>
</feature>
<keyword evidence="4 8" id="KW-1133">Transmembrane helix</keyword>
<feature type="domain" description="ABC3 transporter permease C-terminal" evidence="9">
    <location>
        <begin position="299"/>
        <end position="427"/>
    </location>
</feature>
<evidence type="ECO:0000256" key="6">
    <source>
        <dbReference type="ARBA" id="ARBA00038076"/>
    </source>
</evidence>
<name>A0ABX1CF38_9ACTN</name>
<dbReference type="InterPro" id="IPR003838">
    <property type="entry name" value="ABC3_permease_C"/>
</dbReference>
<protein>
    <submittedName>
        <fullName evidence="11">ABC transporter permease</fullName>
    </submittedName>
</protein>
<keyword evidence="2" id="KW-1003">Cell membrane</keyword>
<evidence type="ECO:0000259" key="9">
    <source>
        <dbReference type="Pfam" id="PF02687"/>
    </source>
</evidence>
<evidence type="ECO:0000256" key="8">
    <source>
        <dbReference type="SAM" id="Phobius"/>
    </source>
</evidence>
<evidence type="ECO:0000313" key="11">
    <source>
        <dbReference type="EMBL" id="NJQ15834.1"/>
    </source>
</evidence>
<dbReference type="Pfam" id="PF12704">
    <property type="entry name" value="MacB_PCD"/>
    <property type="match status" value="1"/>
</dbReference>
<dbReference type="Pfam" id="PF02687">
    <property type="entry name" value="FtsX"/>
    <property type="match status" value="1"/>
</dbReference>
<keyword evidence="12" id="KW-1185">Reference proteome</keyword>
<dbReference type="EMBL" id="JAAVJC010000097">
    <property type="protein sequence ID" value="NJQ15834.1"/>
    <property type="molecule type" value="Genomic_DNA"/>
</dbReference>
<sequence length="436" mass="44480">MNFVKRAGLSCAARKSRTAGLLGIFVVIGTLLLGGFHLRATAAAQEAHTGRTIGVDVTLLADGLTPETAGAIAASAVVTRHTLELPVRADPVDVTPRTVDAPTPEPPAPDGEDAPADDAREDTREDGPLVVTGVPETDLLLPFSHGSARITAGRALNTKDTDRRVAMVEQRLAAENGLGVGDTLRLRGADGSPVPLEVVGIFRDPAPEPAGWAPPHELPGNTLYVPVSTAVSLGADEKGTDRAVFRIGSPEDAALLHEETERLLGAGTFETRVNDKAFRDQVRPVQRVGSIAGLVVNGVVVAGALVLGLVVMAQMRERRHEAGVLLAMGEKRWKLLAQHLVEVAAVALPAVLLATSAGSVAIGVAGDALPGPPPDAVGPGPGAGPESGADPGPGGVGAATVARAAGVGLGISLVSTVVPGLGLLRLHPRSLLTDTD</sequence>
<dbReference type="PANTHER" id="PTHR30572:SF9">
    <property type="entry name" value="ABC TRANSPORTER PERMEASE PROTEIN"/>
    <property type="match status" value="1"/>
</dbReference>
<dbReference type="PANTHER" id="PTHR30572">
    <property type="entry name" value="MEMBRANE COMPONENT OF TRANSPORTER-RELATED"/>
    <property type="match status" value="1"/>
</dbReference>
<evidence type="ECO:0000256" key="4">
    <source>
        <dbReference type="ARBA" id="ARBA00022989"/>
    </source>
</evidence>
<evidence type="ECO:0000313" key="12">
    <source>
        <dbReference type="Proteomes" id="UP000727056"/>
    </source>
</evidence>
<evidence type="ECO:0000259" key="10">
    <source>
        <dbReference type="Pfam" id="PF12704"/>
    </source>
</evidence>
<accession>A0ABX1CF38</accession>
<keyword evidence="3 8" id="KW-0812">Transmembrane</keyword>
<organism evidence="11 12">
    <name type="scientific">Streptomyces bohaiensis</name>
    <dbReference type="NCBI Taxonomy" id="1431344"/>
    <lineage>
        <taxon>Bacteria</taxon>
        <taxon>Bacillati</taxon>
        <taxon>Actinomycetota</taxon>
        <taxon>Actinomycetes</taxon>
        <taxon>Kitasatosporales</taxon>
        <taxon>Streptomycetaceae</taxon>
        <taxon>Streptomyces</taxon>
    </lineage>
</organism>
<comment type="similarity">
    <text evidence="6">Belongs to the ABC-4 integral membrane protein family.</text>
</comment>
<dbReference type="InterPro" id="IPR050250">
    <property type="entry name" value="Macrolide_Exporter_MacB"/>
</dbReference>
<comment type="caution">
    <text evidence="11">The sequence shown here is derived from an EMBL/GenBank/DDBJ whole genome shotgun (WGS) entry which is preliminary data.</text>
</comment>
<keyword evidence="5 8" id="KW-0472">Membrane</keyword>
<feature type="transmembrane region" description="Helical" evidence="8">
    <location>
        <begin position="401"/>
        <end position="424"/>
    </location>
</feature>
<gene>
    <name evidence="11" type="ORF">HCN52_12950</name>
</gene>
<comment type="subcellular location">
    <subcellularLocation>
        <location evidence="1">Cell membrane</location>
        <topology evidence="1">Multi-pass membrane protein</topology>
    </subcellularLocation>
</comment>
<feature type="region of interest" description="Disordered" evidence="7">
    <location>
        <begin position="88"/>
        <end position="130"/>
    </location>
</feature>
<dbReference type="InterPro" id="IPR025857">
    <property type="entry name" value="MacB_PCD"/>
</dbReference>
<feature type="transmembrane region" description="Helical" evidence="8">
    <location>
        <begin position="291"/>
        <end position="311"/>
    </location>
</feature>
<feature type="transmembrane region" description="Helical" evidence="8">
    <location>
        <begin position="340"/>
        <end position="365"/>
    </location>
</feature>
<dbReference type="RefSeq" id="WP_168088590.1">
    <property type="nucleotide sequence ID" value="NZ_BHZH01000045.1"/>
</dbReference>